<evidence type="ECO:0000256" key="1">
    <source>
        <dbReference type="SAM" id="Phobius"/>
    </source>
</evidence>
<dbReference type="InterPro" id="IPR001173">
    <property type="entry name" value="Glyco_trans_2-like"/>
</dbReference>
<dbReference type="GO" id="GO:0016757">
    <property type="term" value="F:glycosyltransferase activity"/>
    <property type="evidence" value="ECO:0007669"/>
    <property type="project" value="UniProtKB-KW"/>
</dbReference>
<keyword evidence="4" id="KW-1185">Reference proteome</keyword>
<organism evidence="3 4">
    <name type="scientific">Halosegnis marinus</name>
    <dbReference type="NCBI Taxonomy" id="3034023"/>
    <lineage>
        <taxon>Archaea</taxon>
        <taxon>Methanobacteriati</taxon>
        <taxon>Methanobacteriota</taxon>
        <taxon>Stenosarchaea group</taxon>
        <taxon>Halobacteria</taxon>
        <taxon>Halobacteriales</taxon>
        <taxon>Natronomonadaceae</taxon>
        <taxon>Halosegnis</taxon>
    </lineage>
</organism>
<keyword evidence="1" id="KW-0812">Transmembrane</keyword>
<dbReference type="EC" id="2.4.1.356" evidence="3"/>
<dbReference type="SUPFAM" id="SSF53448">
    <property type="entry name" value="Nucleotide-diphospho-sugar transferases"/>
    <property type="match status" value="1"/>
</dbReference>
<keyword evidence="3" id="KW-0808">Transferase</keyword>
<dbReference type="EMBL" id="JBHTAP010000001">
    <property type="protein sequence ID" value="MFC7233953.1"/>
    <property type="molecule type" value="Genomic_DNA"/>
</dbReference>
<proteinExistence type="predicted"/>
<dbReference type="InterPro" id="IPR029044">
    <property type="entry name" value="Nucleotide-diphossugar_trans"/>
</dbReference>
<dbReference type="InterPro" id="IPR050834">
    <property type="entry name" value="Glycosyltransf_2"/>
</dbReference>
<evidence type="ECO:0000313" key="4">
    <source>
        <dbReference type="Proteomes" id="UP001596398"/>
    </source>
</evidence>
<dbReference type="InterPro" id="IPR053553">
    <property type="entry name" value="GDP_glucuronosyltransferase"/>
</dbReference>
<evidence type="ECO:0000313" key="3">
    <source>
        <dbReference type="EMBL" id="MFC7233953.1"/>
    </source>
</evidence>
<comment type="caution">
    <text evidence="3">The sequence shown here is derived from an EMBL/GenBank/DDBJ whole genome shotgun (WGS) entry which is preliminary data.</text>
</comment>
<dbReference type="Gene3D" id="3.90.550.10">
    <property type="entry name" value="Spore Coat Polysaccharide Biosynthesis Protein SpsA, Chain A"/>
    <property type="match status" value="1"/>
</dbReference>
<evidence type="ECO:0000259" key="2">
    <source>
        <dbReference type="Pfam" id="PF00535"/>
    </source>
</evidence>
<reference evidence="3 4" key="1">
    <citation type="journal article" date="2019" name="Int. J. Syst. Evol. Microbiol.">
        <title>The Global Catalogue of Microorganisms (GCM) 10K type strain sequencing project: providing services to taxonomists for standard genome sequencing and annotation.</title>
        <authorList>
            <consortium name="The Broad Institute Genomics Platform"/>
            <consortium name="The Broad Institute Genome Sequencing Center for Infectious Disease"/>
            <person name="Wu L."/>
            <person name="Ma J."/>
        </authorList>
    </citation>
    <scope>NUCLEOTIDE SEQUENCE [LARGE SCALE GENOMIC DNA]</scope>
    <source>
        <strain evidence="3 4">DT85</strain>
    </source>
</reference>
<dbReference type="GeneID" id="79265615"/>
<dbReference type="Pfam" id="PF00535">
    <property type="entry name" value="Glycos_transf_2"/>
    <property type="match status" value="1"/>
</dbReference>
<accession>A0ABD5ZL43</accession>
<dbReference type="AlphaFoldDB" id="A0ABD5ZL43"/>
<gene>
    <name evidence="3" type="primary">aglG</name>
    <name evidence="3" type="ORF">ACFQJ4_01350</name>
</gene>
<feature type="domain" description="Glycosyltransferase 2-like" evidence="2">
    <location>
        <begin position="4"/>
        <end position="168"/>
    </location>
</feature>
<dbReference type="NCBIfam" id="NF041394">
    <property type="entry name" value="GtaseAglG_Halo"/>
    <property type="match status" value="1"/>
</dbReference>
<dbReference type="PANTHER" id="PTHR43685:SF3">
    <property type="entry name" value="SLR2126 PROTEIN"/>
    <property type="match status" value="1"/>
</dbReference>
<dbReference type="Proteomes" id="UP001596398">
    <property type="component" value="Unassembled WGS sequence"/>
</dbReference>
<feature type="transmembrane region" description="Helical" evidence="1">
    <location>
        <begin position="282"/>
        <end position="302"/>
    </location>
</feature>
<name>A0ABD5ZL43_9EURY</name>
<keyword evidence="1" id="KW-1133">Transmembrane helix</keyword>
<sequence>MRISVVLCTYSLDRYPEFSEAARSVLGQTHDDVELVVVVDGTDRVYDRARDDFGDHEDTTVYCNDRNRGLSHSRNVGADLATGDVVAFLDDDAVAAPDWAEHIVDGYRRRDAVAVGGKMMPDWLAGEPTYLPPEFYFLIGVTHRGFREDEGYVRNTFSSNLSFDREVFLELGGFKTEMGKRGENDLQGGETELCVRLERTYGRRVLYIPDAVVEHKIYEYRTERRWLLERSFWQGYSKRRLEETSADGTETEREFVRELLTRYIPGRVREAIRRPSLDRIDCLVMLHLLIGATALGYGYAVVKTLTE</sequence>
<protein>
    <submittedName>
        <fullName evidence="3">Glucosyl-dolichyl phosphate glucuronosyltransferase</fullName>
        <ecNumber evidence="3">2.4.1.356</ecNumber>
    </submittedName>
</protein>
<dbReference type="RefSeq" id="WP_276234944.1">
    <property type="nucleotide sequence ID" value="NZ_CP119802.1"/>
</dbReference>
<keyword evidence="1" id="KW-0472">Membrane</keyword>
<dbReference type="PANTHER" id="PTHR43685">
    <property type="entry name" value="GLYCOSYLTRANSFERASE"/>
    <property type="match status" value="1"/>
</dbReference>
<keyword evidence="3" id="KW-0328">Glycosyltransferase</keyword>